<dbReference type="GO" id="GO:0022857">
    <property type="term" value="F:transmembrane transporter activity"/>
    <property type="evidence" value="ECO:0007669"/>
    <property type="project" value="UniProtKB-ARBA"/>
</dbReference>
<feature type="transmembrane region" description="Helical" evidence="6">
    <location>
        <begin position="35"/>
        <end position="56"/>
    </location>
</feature>
<evidence type="ECO:0000313" key="7">
    <source>
        <dbReference type="EMBL" id="KAJ3256247.1"/>
    </source>
</evidence>
<dbReference type="Proteomes" id="UP001210925">
    <property type="component" value="Unassembled WGS sequence"/>
</dbReference>
<evidence type="ECO:0000256" key="4">
    <source>
        <dbReference type="ARBA" id="ARBA00022989"/>
    </source>
</evidence>
<feature type="transmembrane region" description="Helical" evidence="6">
    <location>
        <begin position="176"/>
        <end position="195"/>
    </location>
</feature>
<feature type="transmembrane region" description="Helical" evidence="6">
    <location>
        <begin position="136"/>
        <end position="155"/>
    </location>
</feature>
<keyword evidence="2" id="KW-0813">Transport</keyword>
<dbReference type="EMBL" id="JADGKB010000053">
    <property type="protein sequence ID" value="KAJ3256247.1"/>
    <property type="molecule type" value="Genomic_DNA"/>
</dbReference>
<dbReference type="GO" id="GO:0016020">
    <property type="term" value="C:membrane"/>
    <property type="evidence" value="ECO:0007669"/>
    <property type="project" value="UniProtKB-SubCell"/>
</dbReference>
<name>A0AAD5Y560_9FUNG</name>
<proteinExistence type="predicted"/>
<dbReference type="PANTHER" id="PTHR45649:SF26">
    <property type="entry name" value="OS04G0435100 PROTEIN"/>
    <property type="match status" value="1"/>
</dbReference>
<dbReference type="PANTHER" id="PTHR45649">
    <property type="entry name" value="AMINO-ACID PERMEASE BAT1"/>
    <property type="match status" value="1"/>
</dbReference>
<organism evidence="7 8">
    <name type="scientific">Boothiomyces macroporosus</name>
    <dbReference type="NCBI Taxonomy" id="261099"/>
    <lineage>
        <taxon>Eukaryota</taxon>
        <taxon>Fungi</taxon>
        <taxon>Fungi incertae sedis</taxon>
        <taxon>Chytridiomycota</taxon>
        <taxon>Chytridiomycota incertae sedis</taxon>
        <taxon>Chytridiomycetes</taxon>
        <taxon>Rhizophydiales</taxon>
        <taxon>Terramycetaceae</taxon>
        <taxon>Boothiomyces</taxon>
    </lineage>
</organism>
<feature type="transmembrane region" description="Helical" evidence="6">
    <location>
        <begin position="76"/>
        <end position="96"/>
    </location>
</feature>
<evidence type="ECO:0000256" key="6">
    <source>
        <dbReference type="SAM" id="Phobius"/>
    </source>
</evidence>
<keyword evidence="4 6" id="KW-1133">Transmembrane helix</keyword>
<comment type="subcellular location">
    <subcellularLocation>
        <location evidence="1">Membrane</location>
        <topology evidence="1">Multi-pass membrane protein</topology>
    </subcellularLocation>
</comment>
<evidence type="ECO:0000313" key="8">
    <source>
        <dbReference type="Proteomes" id="UP001210925"/>
    </source>
</evidence>
<evidence type="ECO:0000256" key="1">
    <source>
        <dbReference type="ARBA" id="ARBA00004141"/>
    </source>
</evidence>
<comment type="caution">
    <text evidence="7">The sequence shown here is derived from an EMBL/GenBank/DDBJ whole genome shotgun (WGS) entry which is preliminary data.</text>
</comment>
<evidence type="ECO:0000256" key="3">
    <source>
        <dbReference type="ARBA" id="ARBA00022692"/>
    </source>
</evidence>
<dbReference type="AlphaFoldDB" id="A0AAD5Y560"/>
<dbReference type="Gene3D" id="1.20.1740.10">
    <property type="entry name" value="Amino acid/polyamine transporter I"/>
    <property type="match status" value="1"/>
</dbReference>
<gene>
    <name evidence="7" type="ORF">HK103_005610</name>
</gene>
<accession>A0AAD5Y560</accession>
<keyword evidence="5 6" id="KW-0472">Membrane</keyword>
<evidence type="ECO:0000256" key="2">
    <source>
        <dbReference type="ARBA" id="ARBA00022448"/>
    </source>
</evidence>
<sequence length="202" mass="22373">MSFVYQSKNTLASEEDVEKLSELGYKQELYRGMNVLMTFSTSFTAVAAGSVYYWSAVMGSRFVGYVDGWFNLMGNSAADAFFASSFATFINAILFIAGTDQLTNNQQVALSTGVLAYWSLYNLLRVDIQGYINYLGAFWQFGSTAAVILTMYISCERSISQTTLGEMFTETYNGTSIESFGYVVLIGTLSAFYSFTGYGNYV</sequence>
<reference evidence="7" key="1">
    <citation type="submission" date="2020-05" db="EMBL/GenBank/DDBJ databases">
        <title>Phylogenomic resolution of chytrid fungi.</title>
        <authorList>
            <person name="Stajich J.E."/>
            <person name="Amses K."/>
            <person name="Simmons R."/>
            <person name="Seto K."/>
            <person name="Myers J."/>
            <person name="Bonds A."/>
            <person name="Quandt C.A."/>
            <person name="Barry K."/>
            <person name="Liu P."/>
            <person name="Grigoriev I."/>
            <person name="Longcore J.E."/>
            <person name="James T.Y."/>
        </authorList>
    </citation>
    <scope>NUCLEOTIDE SEQUENCE</scope>
    <source>
        <strain evidence="7">PLAUS21</strain>
    </source>
</reference>
<keyword evidence="8" id="KW-1185">Reference proteome</keyword>
<protein>
    <submittedName>
        <fullName evidence="7">Uncharacterized protein</fullName>
    </submittedName>
</protein>
<keyword evidence="3 6" id="KW-0812">Transmembrane</keyword>
<evidence type="ECO:0000256" key="5">
    <source>
        <dbReference type="ARBA" id="ARBA00023136"/>
    </source>
</evidence>